<dbReference type="AlphaFoldDB" id="A0A8J7VUI1"/>
<dbReference type="Pfam" id="PF13469">
    <property type="entry name" value="Sulfotransfer_3"/>
    <property type="match status" value="1"/>
</dbReference>
<keyword evidence="2" id="KW-0802">TPR repeat</keyword>
<evidence type="ECO:0000313" key="3">
    <source>
        <dbReference type="EMBL" id="MBR0563490.1"/>
    </source>
</evidence>
<keyword evidence="5" id="KW-1185">Reference proteome</keyword>
<dbReference type="GO" id="GO:0008476">
    <property type="term" value="F:protein-tyrosine sulfotransferase activity"/>
    <property type="evidence" value="ECO:0007669"/>
    <property type="project" value="InterPro"/>
</dbReference>
<protein>
    <submittedName>
        <fullName evidence="3">Sulfotransferase</fullName>
    </submittedName>
</protein>
<dbReference type="SUPFAM" id="SSF48452">
    <property type="entry name" value="TPR-like"/>
    <property type="match status" value="1"/>
</dbReference>
<dbReference type="Gene3D" id="1.25.40.10">
    <property type="entry name" value="Tetratricopeptide repeat domain"/>
    <property type="match status" value="2"/>
</dbReference>
<sequence>MIDIHAVYRGAVEALNRRDWTQALRLADSLLEARPQHAGVHFVAGVAALELRQMPRALTHLQHATRLNPQRADYLAQFARALLSAHRPLPALEAARRAWAMAPADPMTLDTLGLVFTLGNAYEAALPVYARLAQLQPRNAAYRFNHGTALTFAGRIEEATVELEACVALQPGYWKAHLSLAQLTRQTPASNHLERLRAMLAEAPQAPEPQLYLHLALAKELEDVGDHAAAFGHLQRGKAAGGAGRGSPAARDAALVDALIDAFPAPIEDEGGAESEEPIFVVGMPRSGTTLVDRILSNHPDVTSAGELQQFGIELKRASGSRTPLLIDPDTVAAGARADMRALGEAYLASTRSVTGRTPRFIDKLPHNFLYLGFIARAFPRARIVLLRRDPLDTCLGNFRQLFSLQSSYYDYSFDLLDTGRHYIQFERLVRHWKHVLPNRIHELHYETLVEAPEATVRQLLEAVGLRWCDACLRPQDNIAPVATASTVQVRDGVHRNAVGRWRNYESQLSGLLTLLEEAGIDTRT</sequence>
<dbReference type="EMBL" id="JAGQFT010000138">
    <property type="protein sequence ID" value="MBR0563490.1"/>
    <property type="molecule type" value="Genomic_DNA"/>
</dbReference>
<proteinExistence type="predicted"/>
<evidence type="ECO:0000256" key="2">
    <source>
        <dbReference type="PROSITE-ProRule" id="PRU00339"/>
    </source>
</evidence>
<comment type="caution">
    <text evidence="3">The sequence shown here is derived from an EMBL/GenBank/DDBJ whole genome shotgun (WGS) entry which is preliminary data.</text>
</comment>
<reference evidence="4 5" key="1">
    <citation type="journal article" date="2021" name="Microbiol. Resour. Announc.">
        <title>Draft Genome Sequence of Coralloluteibacterium stylophorae LMG 29479T.</title>
        <authorList>
            <person name="Karlyshev A.V."/>
            <person name="Kudryashova E.B."/>
            <person name="Ariskina E.V."/>
            <person name="Conroy A.P."/>
            <person name="Abidueva E.Y."/>
        </authorList>
    </citation>
    <scope>NUCLEOTIDE SEQUENCE [LARGE SCALE GENOMIC DNA]</scope>
    <source>
        <strain evidence="4 5">LMG 29479</strain>
    </source>
</reference>
<keyword evidence="1" id="KW-0808">Transferase</keyword>
<evidence type="ECO:0000313" key="5">
    <source>
        <dbReference type="Proteomes" id="UP000675747"/>
    </source>
</evidence>
<dbReference type="SUPFAM" id="SSF52540">
    <property type="entry name" value="P-loop containing nucleoside triphosphate hydrolases"/>
    <property type="match status" value="1"/>
</dbReference>
<dbReference type="InterPro" id="IPR026634">
    <property type="entry name" value="TPST-like"/>
</dbReference>
<dbReference type="PANTHER" id="PTHR12788">
    <property type="entry name" value="PROTEIN-TYROSINE SULFOTRANSFERASE 2"/>
    <property type="match status" value="1"/>
</dbReference>
<dbReference type="Proteomes" id="UP000675747">
    <property type="component" value="Unassembled WGS sequence"/>
</dbReference>
<evidence type="ECO:0000313" key="4">
    <source>
        <dbReference type="EMBL" id="MBS7457183.1"/>
    </source>
</evidence>
<dbReference type="InterPro" id="IPR011990">
    <property type="entry name" value="TPR-like_helical_dom_sf"/>
</dbReference>
<evidence type="ECO:0000256" key="1">
    <source>
        <dbReference type="ARBA" id="ARBA00022679"/>
    </source>
</evidence>
<dbReference type="InterPro" id="IPR019734">
    <property type="entry name" value="TPR_rpt"/>
</dbReference>
<dbReference type="PROSITE" id="PS50005">
    <property type="entry name" value="TPR"/>
    <property type="match status" value="1"/>
</dbReference>
<accession>A0A8J7VUI1</accession>
<organism evidence="3">
    <name type="scientific">Coralloluteibacterium stylophorae</name>
    <dbReference type="NCBI Taxonomy" id="1776034"/>
    <lineage>
        <taxon>Bacteria</taxon>
        <taxon>Pseudomonadati</taxon>
        <taxon>Pseudomonadota</taxon>
        <taxon>Gammaproteobacteria</taxon>
        <taxon>Lysobacterales</taxon>
        <taxon>Lysobacteraceae</taxon>
        <taxon>Coralloluteibacterium</taxon>
    </lineage>
</organism>
<dbReference type="EMBL" id="JAGQFT020000005">
    <property type="protein sequence ID" value="MBS7457183.1"/>
    <property type="molecule type" value="Genomic_DNA"/>
</dbReference>
<name>A0A8J7VUI1_9GAMM</name>
<dbReference type="Gene3D" id="3.40.50.300">
    <property type="entry name" value="P-loop containing nucleotide triphosphate hydrolases"/>
    <property type="match status" value="1"/>
</dbReference>
<reference evidence="3" key="2">
    <citation type="submission" date="2021-04" db="EMBL/GenBank/DDBJ databases">
        <authorList>
            <person name="Karlyshev A.V."/>
        </authorList>
    </citation>
    <scope>NUCLEOTIDE SEQUENCE</scope>
    <source>
        <strain evidence="3">LMG 29479</strain>
    </source>
</reference>
<dbReference type="InterPro" id="IPR027417">
    <property type="entry name" value="P-loop_NTPase"/>
</dbReference>
<dbReference type="PANTHER" id="PTHR12788:SF10">
    <property type="entry name" value="PROTEIN-TYROSINE SULFOTRANSFERASE"/>
    <property type="match status" value="1"/>
</dbReference>
<dbReference type="RefSeq" id="WP_211927395.1">
    <property type="nucleotide sequence ID" value="NZ_JAGQFT020000005.1"/>
</dbReference>
<gene>
    <name evidence="4" type="ORF">KB893_008545</name>
    <name evidence="3" type="ORF">KB893_13335</name>
</gene>
<feature type="repeat" description="TPR" evidence="2">
    <location>
        <begin position="106"/>
        <end position="139"/>
    </location>
</feature>